<sequence>MTDRDKAESEEMYAIARSGSGADSIMVQRLKDTLEGKFEMTDTDRRFYAHTLRVMERLRAMGIPDDFIPKKNASLWNDVHTAALEDFKLGNDERLRYTDEAIEAAKRQEILAFEGGCGSKTSLAKLEQAIRNESVRDLLSVLAIGLAFPSIDMLFGRYRFEVIARGELCKTYEELFEEGILAEGDLAMALKGPHWKAPKFVTEKQYER</sequence>
<evidence type="ECO:0000313" key="1">
    <source>
        <dbReference type="EMBL" id="WLI17610.1"/>
    </source>
</evidence>
<protein>
    <submittedName>
        <fullName evidence="1">Uncharacterized protein</fullName>
    </submittedName>
</protein>
<dbReference type="EMBL" id="CP117430">
    <property type="protein sequence ID" value="WLI17610.1"/>
    <property type="molecule type" value="Genomic_DNA"/>
</dbReference>
<organism evidence="1 2">
    <name type="scientific">Pseudomonas wuhanensis</name>
    <dbReference type="NCBI Taxonomy" id="2954098"/>
    <lineage>
        <taxon>Bacteria</taxon>
        <taxon>Pseudomonadati</taxon>
        <taxon>Pseudomonadota</taxon>
        <taxon>Gammaproteobacteria</taxon>
        <taxon>Pseudomonadales</taxon>
        <taxon>Pseudomonadaceae</taxon>
        <taxon>Pseudomonas</taxon>
    </lineage>
</organism>
<accession>A0ABY9GPB5</accession>
<keyword evidence="2" id="KW-1185">Reference proteome</keyword>
<reference evidence="1 2" key="1">
    <citation type="submission" date="2023-02" db="EMBL/GenBank/DDBJ databases">
        <title>Evolution of Hrp T3SS in non-pathogenic Pseudomonas fluorescens.</title>
        <authorList>
            <person name="Liao K."/>
            <person name="Wei H."/>
            <person name="Gu Y."/>
        </authorList>
    </citation>
    <scope>NUCLEOTIDE SEQUENCE [LARGE SCALE GENOMIC DNA]</scope>
    <source>
        <strain evidence="1 2">FP607</strain>
    </source>
</reference>
<name>A0ABY9GPB5_9PSED</name>
<proteinExistence type="predicted"/>
<evidence type="ECO:0000313" key="2">
    <source>
        <dbReference type="Proteomes" id="UP001230768"/>
    </source>
</evidence>
<dbReference type="Proteomes" id="UP001230768">
    <property type="component" value="Chromosome"/>
</dbReference>
<dbReference type="RefSeq" id="WP_305423453.1">
    <property type="nucleotide sequence ID" value="NZ_CP117430.1"/>
</dbReference>
<gene>
    <name evidence="1" type="ORF">PSH88_25775</name>
</gene>